<name>A0A9P0CNG8_9CUCU</name>
<evidence type="ECO:0000313" key="2">
    <source>
        <dbReference type="Proteomes" id="UP001153636"/>
    </source>
</evidence>
<dbReference type="OrthoDB" id="416437at2759"/>
<dbReference type="AlphaFoldDB" id="A0A9P0CNG8"/>
<reference evidence="1" key="1">
    <citation type="submission" date="2022-01" db="EMBL/GenBank/DDBJ databases">
        <authorList>
            <person name="King R."/>
        </authorList>
    </citation>
    <scope>NUCLEOTIDE SEQUENCE</scope>
</reference>
<gene>
    <name evidence="1" type="ORF">PSYICH_LOCUS7020</name>
</gene>
<evidence type="ECO:0000313" key="1">
    <source>
        <dbReference type="EMBL" id="CAH1106587.1"/>
    </source>
</evidence>
<protein>
    <submittedName>
        <fullName evidence="1">Uncharacterized protein</fullName>
    </submittedName>
</protein>
<proteinExistence type="predicted"/>
<keyword evidence="2" id="KW-1185">Reference proteome</keyword>
<dbReference type="Proteomes" id="UP001153636">
    <property type="component" value="Chromosome 2"/>
</dbReference>
<organism evidence="1 2">
    <name type="scientific">Psylliodes chrysocephalus</name>
    <dbReference type="NCBI Taxonomy" id="3402493"/>
    <lineage>
        <taxon>Eukaryota</taxon>
        <taxon>Metazoa</taxon>
        <taxon>Ecdysozoa</taxon>
        <taxon>Arthropoda</taxon>
        <taxon>Hexapoda</taxon>
        <taxon>Insecta</taxon>
        <taxon>Pterygota</taxon>
        <taxon>Neoptera</taxon>
        <taxon>Endopterygota</taxon>
        <taxon>Coleoptera</taxon>
        <taxon>Polyphaga</taxon>
        <taxon>Cucujiformia</taxon>
        <taxon>Chrysomeloidea</taxon>
        <taxon>Chrysomelidae</taxon>
        <taxon>Galerucinae</taxon>
        <taxon>Alticini</taxon>
        <taxon>Psylliodes</taxon>
    </lineage>
</organism>
<accession>A0A9P0CNG8</accession>
<dbReference type="EMBL" id="OV651814">
    <property type="protein sequence ID" value="CAH1106587.1"/>
    <property type="molecule type" value="Genomic_DNA"/>
</dbReference>
<sequence length="123" mass="14446">MLNVYLLTPIMILLEMEWPENQMERQLMIETSLQKTQDHMPLPHHQTDIQMLPQVHSDSDDNDHRFVHTKNMLYTIDEGVPDLDNVISIDNGDLTNEVRLAEITLKTAPPLNLERERRMEELC</sequence>